<proteinExistence type="predicted"/>
<dbReference type="CDD" id="cd08824">
    <property type="entry name" value="LOTUS"/>
    <property type="match status" value="1"/>
</dbReference>
<dbReference type="PROSITE" id="PS51644">
    <property type="entry name" value="HTH_OST"/>
    <property type="match status" value="2"/>
</dbReference>
<dbReference type="AlphaFoldDB" id="A0AAV5DTE5"/>
<feature type="domain" description="HTH OST-type" evidence="2">
    <location>
        <begin position="766"/>
        <end position="843"/>
    </location>
</feature>
<feature type="compositionally biased region" description="Basic and acidic residues" evidence="1">
    <location>
        <begin position="891"/>
        <end position="901"/>
    </location>
</feature>
<dbReference type="PANTHER" id="PTHR14379">
    <property type="entry name" value="LIMKAIN B LKAP"/>
    <property type="match status" value="1"/>
</dbReference>
<feature type="region of interest" description="Disordered" evidence="1">
    <location>
        <begin position="545"/>
        <end position="579"/>
    </location>
</feature>
<comment type="caution">
    <text evidence="3">The sequence shown here is derived from an EMBL/GenBank/DDBJ whole genome shotgun (WGS) entry which is preliminary data.</text>
</comment>
<dbReference type="GO" id="GO:0005777">
    <property type="term" value="C:peroxisome"/>
    <property type="evidence" value="ECO:0007669"/>
    <property type="project" value="InterPro"/>
</dbReference>
<feature type="compositionally biased region" description="Polar residues" evidence="1">
    <location>
        <begin position="335"/>
        <end position="346"/>
    </location>
</feature>
<dbReference type="PANTHER" id="PTHR14379:SF6">
    <property type="entry name" value="EMB|CAB71880.1"/>
    <property type="match status" value="1"/>
</dbReference>
<accession>A0AAV5DTE5</accession>
<dbReference type="Gene3D" id="3.30.420.610">
    <property type="entry name" value="LOTUS domain-like"/>
    <property type="match status" value="2"/>
</dbReference>
<feature type="region of interest" description="Disordered" evidence="1">
    <location>
        <begin position="873"/>
        <end position="956"/>
    </location>
</feature>
<reference evidence="3" key="2">
    <citation type="submission" date="2021-12" db="EMBL/GenBank/DDBJ databases">
        <title>Resequencing data analysis of finger millet.</title>
        <authorList>
            <person name="Hatakeyama M."/>
            <person name="Aluri S."/>
            <person name="Balachadran M.T."/>
            <person name="Sivarajan S.R."/>
            <person name="Poveda L."/>
            <person name="Shimizu-Inatsugi R."/>
            <person name="Schlapbach R."/>
            <person name="Sreeman S.M."/>
            <person name="Shimizu K.K."/>
        </authorList>
    </citation>
    <scope>NUCLEOTIDE SEQUENCE</scope>
</reference>
<evidence type="ECO:0000259" key="2">
    <source>
        <dbReference type="PROSITE" id="PS51644"/>
    </source>
</evidence>
<feature type="region of interest" description="Disordered" evidence="1">
    <location>
        <begin position="321"/>
        <end position="367"/>
    </location>
</feature>
<keyword evidence="4" id="KW-1185">Reference proteome</keyword>
<evidence type="ECO:0000256" key="1">
    <source>
        <dbReference type="SAM" id="MobiDB-lite"/>
    </source>
</evidence>
<dbReference type="Proteomes" id="UP001054889">
    <property type="component" value="Unassembled WGS sequence"/>
</dbReference>
<dbReference type="GO" id="GO:0004540">
    <property type="term" value="F:RNA nuclease activity"/>
    <property type="evidence" value="ECO:0007669"/>
    <property type="project" value="InterPro"/>
</dbReference>
<sequence>MSQILLRRLSSHSYGVLVCSRLGSAGGPRCYSSGDRRRASAQDDESRAVRVSVWWDFENCNIPNGVNVCRVAPRVAAALRAAGIRGPLSITAFGDVLQLARSSQEALAATGVSISHVPRSGKNSSDRSFMADLVYWIAQNPPPVHFFLISGDRDFANMLHRLRMSNYNVLLACPSQATSVLCSAATIMWPWDALVKGEDFSPKRYNHPPDGPFGSWYGHYKGTLDDPFLETEPKEPIEVASASKHCAIPSDSVPENVVTAIQEVLSCNPEGMRLSVLRYELQRNNIHLGSDFFGHKKFSSLMQSMPDIVKFIKHPLGQSEPHVTSVTKRLMRPGEQSSKTPRSAQCNVKEDDLIQTEHPSSQNTDGKRSFIEIIDENPPTFAVSSSHSSQSMDGNKLFPGTINGSPPTFAVSSSPSDALPEDEKEYPTVDVNPKPELSANQKELEERTTLETPSPSMVENADNKDGLFKRIWILWNGPENAKYEGSRHHESTSAEVVDELQTPLQEDNADHHRKLLKSLKKNSTAAASANLSIVSDDDCSEKIKRDTSVLENSEQKSEPCNEPASLSMSKAGEKDDTSKMSKGLFSWASRWWRFGKSGADNSTTKQNTIDEAMIDSTEESESPSTSTCGSGQQVTSEIFTKSYFWDILEQQLSKPLGSELVSKAKTREELVRDLQKLGCWPLRGLLDKDLHELVHLLVSEKKWIEETPSRCFPFRVTLPHKRTCVPSNSSKHNGLSSIFSNVKPLQQGKCAIGNNKTNKPLNREEILSDCHKLLNELLSQYKYGFNISIFKHRFAKKHGYELDHKKLGYADLESLLQIMPGARVKSPKVLPAESENDQGGSKESGNQNGGDTWEELGPVSATTETTAGIGKEMCYCPPTPSDDEFSDNDCPADKQPRRDAEQSSLLKIIDSWNSSKDGGSRKKTEDIDGLVDCSRGRPGDNNNLTSGNAQRPARLSRKQYFFVSDSDEDQEKDKLVESVLGSLQKAQGSKLNS</sequence>
<evidence type="ECO:0000313" key="4">
    <source>
        <dbReference type="Proteomes" id="UP001054889"/>
    </source>
</evidence>
<evidence type="ECO:0000313" key="3">
    <source>
        <dbReference type="EMBL" id="GJN13715.1"/>
    </source>
</evidence>
<organism evidence="3 4">
    <name type="scientific">Eleusine coracana subsp. coracana</name>
    <dbReference type="NCBI Taxonomy" id="191504"/>
    <lineage>
        <taxon>Eukaryota</taxon>
        <taxon>Viridiplantae</taxon>
        <taxon>Streptophyta</taxon>
        <taxon>Embryophyta</taxon>
        <taxon>Tracheophyta</taxon>
        <taxon>Spermatophyta</taxon>
        <taxon>Magnoliopsida</taxon>
        <taxon>Liliopsida</taxon>
        <taxon>Poales</taxon>
        <taxon>Poaceae</taxon>
        <taxon>PACMAD clade</taxon>
        <taxon>Chloridoideae</taxon>
        <taxon>Cynodonteae</taxon>
        <taxon>Eleusininae</taxon>
        <taxon>Eleusine</taxon>
    </lineage>
</organism>
<name>A0AAV5DTE5_ELECO</name>
<feature type="domain" description="HTH OST-type" evidence="2">
    <location>
        <begin position="253"/>
        <end position="327"/>
    </location>
</feature>
<feature type="region of interest" description="Disordered" evidence="1">
    <location>
        <begin position="826"/>
        <end position="861"/>
    </location>
</feature>
<feature type="compositionally biased region" description="Basic and acidic residues" evidence="1">
    <location>
        <begin position="545"/>
        <end position="559"/>
    </location>
</feature>
<feature type="compositionally biased region" description="Polar residues" evidence="1">
    <location>
        <begin position="382"/>
        <end position="393"/>
    </location>
</feature>
<feature type="compositionally biased region" description="Polar residues" evidence="1">
    <location>
        <begin position="402"/>
        <end position="416"/>
    </location>
</feature>
<dbReference type="Pfam" id="PF12872">
    <property type="entry name" value="OST-HTH"/>
    <property type="match status" value="2"/>
</dbReference>
<dbReference type="InterPro" id="IPR024768">
    <property type="entry name" value="Marf1"/>
</dbReference>
<dbReference type="InterPro" id="IPR021139">
    <property type="entry name" value="NYN"/>
</dbReference>
<feature type="compositionally biased region" description="Polar residues" evidence="1">
    <location>
        <begin position="940"/>
        <end position="949"/>
    </location>
</feature>
<gene>
    <name evidence="3" type="primary">gb00451</name>
    <name evidence="3" type="ORF">PR202_gb00451</name>
</gene>
<dbReference type="Pfam" id="PF01936">
    <property type="entry name" value="NYN"/>
    <property type="match status" value="1"/>
</dbReference>
<dbReference type="EMBL" id="BQKI01000071">
    <property type="protein sequence ID" value="GJN13715.1"/>
    <property type="molecule type" value="Genomic_DNA"/>
</dbReference>
<dbReference type="InterPro" id="IPR025605">
    <property type="entry name" value="OST-HTH/LOTUS_dom"/>
</dbReference>
<dbReference type="InterPro" id="IPR041966">
    <property type="entry name" value="LOTUS-like"/>
</dbReference>
<protein>
    <recommendedName>
        <fullName evidence="2">HTH OST-type domain-containing protein</fullName>
    </recommendedName>
</protein>
<feature type="region of interest" description="Disordered" evidence="1">
    <location>
        <begin position="379"/>
        <end position="462"/>
    </location>
</feature>
<dbReference type="GO" id="GO:0010468">
    <property type="term" value="P:regulation of gene expression"/>
    <property type="evidence" value="ECO:0007669"/>
    <property type="project" value="InterPro"/>
</dbReference>
<feature type="compositionally biased region" description="Polar residues" evidence="1">
    <location>
        <begin position="837"/>
        <end position="850"/>
    </location>
</feature>
<dbReference type="CDD" id="cd10910">
    <property type="entry name" value="PIN_limkain_b1_N_like"/>
    <property type="match status" value="1"/>
</dbReference>
<reference evidence="3" key="1">
    <citation type="journal article" date="2018" name="DNA Res.">
        <title>Multiple hybrid de novo genome assembly of finger millet, an orphan allotetraploid crop.</title>
        <authorList>
            <person name="Hatakeyama M."/>
            <person name="Aluri S."/>
            <person name="Balachadran M.T."/>
            <person name="Sivarajan S.R."/>
            <person name="Patrignani A."/>
            <person name="Gruter S."/>
            <person name="Poveda L."/>
            <person name="Shimizu-Inatsugi R."/>
            <person name="Baeten J."/>
            <person name="Francoijs K.J."/>
            <person name="Nataraja K.N."/>
            <person name="Reddy Y.A.N."/>
            <person name="Phadnis S."/>
            <person name="Ravikumar R.L."/>
            <person name="Schlapbach R."/>
            <person name="Sreeman S.M."/>
            <person name="Shimizu K.K."/>
        </authorList>
    </citation>
    <scope>NUCLEOTIDE SEQUENCE</scope>
</reference>
<dbReference type="Gene3D" id="3.40.50.1010">
    <property type="entry name" value="5'-nuclease"/>
    <property type="match status" value="1"/>
</dbReference>